<gene>
    <name evidence="1" type="ORF">XAC3562_410044</name>
</gene>
<dbReference type="EMBL" id="CCXZ01000135">
    <property type="protein sequence ID" value="CEG16483.1"/>
    <property type="molecule type" value="Genomic_DNA"/>
</dbReference>
<protein>
    <submittedName>
        <fullName evidence="1">Uncharacterized protein</fullName>
    </submittedName>
</protein>
<evidence type="ECO:0000313" key="2">
    <source>
        <dbReference type="Proteomes" id="UP000052230"/>
    </source>
</evidence>
<dbReference type="Proteomes" id="UP000052230">
    <property type="component" value="Unassembled WGS sequence"/>
</dbReference>
<sequence length="25" mass="2916">MGEALAKTRTLQTYFNYVTRHDNAD</sequence>
<proteinExistence type="predicted"/>
<dbReference type="AlphaFoldDB" id="A0A0U5BT16"/>
<comment type="caution">
    <text evidence="1">The sequence shown here is derived from an EMBL/GenBank/DDBJ whole genome shotgun (WGS) entry which is preliminary data.</text>
</comment>
<keyword evidence="2" id="KW-1185">Reference proteome</keyword>
<reference evidence="1 2" key="1">
    <citation type="submission" date="2014-09" db="EMBL/GenBank/DDBJ databases">
        <authorList>
            <person name="Regsiter A."/>
        </authorList>
    </citation>
    <scope>NUCLEOTIDE SEQUENCE [LARGE SCALE GENOMIC DNA]</scope>
</reference>
<organism evidence="1 2">
    <name type="scientific">Xanthomonas citri pv. citri</name>
    <dbReference type="NCBI Taxonomy" id="611301"/>
    <lineage>
        <taxon>Bacteria</taxon>
        <taxon>Pseudomonadati</taxon>
        <taxon>Pseudomonadota</taxon>
        <taxon>Gammaproteobacteria</taxon>
        <taxon>Lysobacterales</taxon>
        <taxon>Lysobacteraceae</taxon>
        <taxon>Xanthomonas</taxon>
    </lineage>
</organism>
<accession>A0A0U5BT16</accession>
<name>A0A0U5BT16_XANCI</name>
<evidence type="ECO:0000313" key="1">
    <source>
        <dbReference type="EMBL" id="CEG16483.1"/>
    </source>
</evidence>